<keyword evidence="9" id="KW-1185">Reference proteome</keyword>
<dbReference type="Gene3D" id="3.40.190.10">
    <property type="entry name" value="Periplasmic binding protein-like II"/>
    <property type="match status" value="2"/>
</dbReference>
<reference evidence="8 9" key="1">
    <citation type="submission" date="2020-08" db="EMBL/GenBank/DDBJ databases">
        <title>Genomic Encyclopedia of Type Strains, Phase IV (KMG-IV): sequencing the most valuable type-strain genomes for metagenomic binning, comparative biology and taxonomic classification.</title>
        <authorList>
            <person name="Goeker M."/>
        </authorList>
    </citation>
    <scope>NUCLEOTIDE SEQUENCE [LARGE SCALE GENOMIC DNA]</scope>
    <source>
        <strain evidence="8 9">DSM 27165</strain>
    </source>
</reference>
<dbReference type="PANTHER" id="PTHR30085">
    <property type="entry name" value="AMINO ACID ABC TRANSPORTER PERMEASE"/>
    <property type="match status" value="1"/>
</dbReference>
<dbReference type="EMBL" id="JACHHY010000007">
    <property type="protein sequence ID" value="MBB5018124.1"/>
    <property type="molecule type" value="Genomic_DNA"/>
</dbReference>
<keyword evidence="3 5" id="KW-0732">Signal</keyword>
<dbReference type="SUPFAM" id="SSF53850">
    <property type="entry name" value="Periplasmic binding protein-like II"/>
    <property type="match status" value="1"/>
</dbReference>
<organism evidence="8 9">
    <name type="scientific">Chitinivorax tropicus</name>
    <dbReference type="NCBI Taxonomy" id="714531"/>
    <lineage>
        <taxon>Bacteria</taxon>
        <taxon>Pseudomonadati</taxon>
        <taxon>Pseudomonadota</taxon>
        <taxon>Betaproteobacteria</taxon>
        <taxon>Chitinivorax</taxon>
    </lineage>
</organism>
<dbReference type="RefSeq" id="WP_184036937.1">
    <property type="nucleotide sequence ID" value="NZ_JACHHY010000007.1"/>
</dbReference>
<dbReference type="GO" id="GO:0006865">
    <property type="term" value="P:amino acid transport"/>
    <property type="evidence" value="ECO:0007669"/>
    <property type="project" value="TreeGrafter"/>
</dbReference>
<evidence type="ECO:0000256" key="4">
    <source>
        <dbReference type="RuleBase" id="RU003744"/>
    </source>
</evidence>
<dbReference type="PROSITE" id="PS01039">
    <property type="entry name" value="SBP_BACTERIAL_3"/>
    <property type="match status" value="1"/>
</dbReference>
<name>A0A840MFU5_9PROT</name>
<dbReference type="AlphaFoldDB" id="A0A840MFU5"/>
<evidence type="ECO:0000313" key="8">
    <source>
        <dbReference type="EMBL" id="MBB5018124.1"/>
    </source>
</evidence>
<feature type="domain" description="Solute-binding protein family 3/N-terminal" evidence="6">
    <location>
        <begin position="32"/>
        <end position="253"/>
    </location>
</feature>
<dbReference type="CDD" id="cd13689">
    <property type="entry name" value="PBP2_BsGlnH"/>
    <property type="match status" value="1"/>
</dbReference>
<evidence type="ECO:0000313" key="9">
    <source>
        <dbReference type="Proteomes" id="UP000575898"/>
    </source>
</evidence>
<dbReference type="InterPro" id="IPR051455">
    <property type="entry name" value="Bact_solute-bind_prot3"/>
</dbReference>
<proteinExistence type="inferred from homology"/>
<evidence type="ECO:0000256" key="1">
    <source>
        <dbReference type="ARBA" id="ARBA00010333"/>
    </source>
</evidence>
<keyword evidence="2" id="KW-0813">Transport</keyword>
<dbReference type="GO" id="GO:0015276">
    <property type="term" value="F:ligand-gated monoatomic ion channel activity"/>
    <property type="evidence" value="ECO:0007669"/>
    <property type="project" value="InterPro"/>
</dbReference>
<dbReference type="Proteomes" id="UP000575898">
    <property type="component" value="Unassembled WGS sequence"/>
</dbReference>
<evidence type="ECO:0000256" key="3">
    <source>
        <dbReference type="ARBA" id="ARBA00022729"/>
    </source>
</evidence>
<dbReference type="GO" id="GO:0030288">
    <property type="term" value="C:outer membrane-bounded periplasmic space"/>
    <property type="evidence" value="ECO:0007669"/>
    <property type="project" value="TreeGrafter"/>
</dbReference>
<feature type="signal peptide" evidence="5">
    <location>
        <begin position="1"/>
        <end position="21"/>
    </location>
</feature>
<dbReference type="GO" id="GO:0016020">
    <property type="term" value="C:membrane"/>
    <property type="evidence" value="ECO:0007669"/>
    <property type="project" value="InterPro"/>
</dbReference>
<comment type="similarity">
    <text evidence="1 4">Belongs to the bacterial solute-binding protein 3 family.</text>
</comment>
<dbReference type="SMART" id="SM00062">
    <property type="entry name" value="PBPb"/>
    <property type="match status" value="1"/>
</dbReference>
<evidence type="ECO:0000259" key="7">
    <source>
        <dbReference type="SMART" id="SM00079"/>
    </source>
</evidence>
<dbReference type="InterPro" id="IPR018313">
    <property type="entry name" value="SBP_3_CS"/>
</dbReference>
<protein>
    <submittedName>
        <fullName evidence="8">Polar amino acid transport system substrate-binding protein</fullName>
    </submittedName>
</protein>
<dbReference type="InterPro" id="IPR001320">
    <property type="entry name" value="Iontro_rcpt_C"/>
</dbReference>
<comment type="caution">
    <text evidence="8">The sequence shown here is derived from an EMBL/GenBank/DDBJ whole genome shotgun (WGS) entry which is preliminary data.</text>
</comment>
<gene>
    <name evidence="8" type="ORF">HNQ59_001409</name>
</gene>
<evidence type="ECO:0000256" key="5">
    <source>
        <dbReference type="SAM" id="SignalP"/>
    </source>
</evidence>
<evidence type="ECO:0000256" key="2">
    <source>
        <dbReference type="ARBA" id="ARBA00022448"/>
    </source>
</evidence>
<dbReference type="InterPro" id="IPR001638">
    <property type="entry name" value="Solute-binding_3/MltF_N"/>
</dbReference>
<feature type="chain" id="PRO_5032622170" evidence="5">
    <location>
        <begin position="22"/>
        <end position="267"/>
    </location>
</feature>
<dbReference type="PANTHER" id="PTHR30085:SF6">
    <property type="entry name" value="ABC TRANSPORTER GLUTAMINE-BINDING PROTEIN GLNH"/>
    <property type="match status" value="1"/>
</dbReference>
<evidence type="ECO:0000259" key="6">
    <source>
        <dbReference type="SMART" id="SM00062"/>
    </source>
</evidence>
<dbReference type="SMART" id="SM00079">
    <property type="entry name" value="PBPe"/>
    <property type="match status" value="1"/>
</dbReference>
<dbReference type="GO" id="GO:0005576">
    <property type="term" value="C:extracellular region"/>
    <property type="evidence" value="ECO:0007669"/>
    <property type="project" value="TreeGrafter"/>
</dbReference>
<dbReference type="Pfam" id="PF00497">
    <property type="entry name" value="SBP_bac_3"/>
    <property type="match status" value="1"/>
</dbReference>
<accession>A0A840MFU5</accession>
<feature type="domain" description="Ionotropic glutamate receptor C-terminal" evidence="7">
    <location>
        <begin position="32"/>
        <end position="252"/>
    </location>
</feature>
<sequence length="267" mass="29348">MLKTIFLAATLFTAAVAPVMADDLDDIQKKGELVVGVKDSLPPFGVLDAKTRTVSGYDVDFAAGIAKRLNVKLLAKPVDSADRIPWLKDKKVDMIIATFTKNAEREAQVDFSYGYFVTGQKFLTKAGRMKDLADIETAVIGTVKGSTSEKQARKALPNANIMLFEDYPEAVKALSDGKLEAVTTDEPILAGLLNKMPNKKQYEIPNVPISLETYGIAVRKGEKRLLKAVNDALLDMEKTGEATKIFERWFGYTTPNPMPRIFVIRGG</sequence>